<name>A0A484G5E9_COLOR</name>
<accession>A0A484G5E9</accession>
<gene>
    <name evidence="1" type="ORF">Cob_v002226</name>
</gene>
<organism evidence="1 2">
    <name type="scientific">Colletotrichum orbiculare (strain 104-T / ATCC 96160 / CBS 514.97 / LARS 414 / MAFF 240422)</name>
    <name type="common">Cucumber anthracnose fungus</name>
    <name type="synonym">Colletotrichum lagenarium</name>
    <dbReference type="NCBI Taxonomy" id="1213857"/>
    <lineage>
        <taxon>Eukaryota</taxon>
        <taxon>Fungi</taxon>
        <taxon>Dikarya</taxon>
        <taxon>Ascomycota</taxon>
        <taxon>Pezizomycotina</taxon>
        <taxon>Sordariomycetes</taxon>
        <taxon>Hypocreomycetidae</taxon>
        <taxon>Glomerellales</taxon>
        <taxon>Glomerellaceae</taxon>
        <taxon>Colletotrichum</taxon>
        <taxon>Colletotrichum orbiculare species complex</taxon>
    </lineage>
</organism>
<dbReference type="EMBL" id="AMCV02000004">
    <property type="protein sequence ID" value="TDZ24775.1"/>
    <property type="molecule type" value="Genomic_DNA"/>
</dbReference>
<evidence type="ECO:0000313" key="1">
    <source>
        <dbReference type="EMBL" id="TDZ24775.1"/>
    </source>
</evidence>
<protein>
    <submittedName>
        <fullName evidence="1">Uncharacterized protein</fullName>
    </submittedName>
</protein>
<evidence type="ECO:0000313" key="2">
    <source>
        <dbReference type="Proteomes" id="UP000014480"/>
    </source>
</evidence>
<proteinExistence type="predicted"/>
<dbReference type="Proteomes" id="UP000014480">
    <property type="component" value="Unassembled WGS sequence"/>
</dbReference>
<sequence>MDMSHLALTNPPPPEANSSSLLGSVLVIRRYTLFHRLQSSAQHYLTTNLVFDVAEVRWMVWKSSFGDALPILQPGRPTFPFSALAASKLHRIAAPRHFFSSIESISRRRLPPHFTSHPIRD</sequence>
<keyword evidence="2" id="KW-1185">Reference proteome</keyword>
<reference evidence="2" key="2">
    <citation type="journal article" date="2019" name="Mol. Plant Microbe Interact.">
        <title>Genome sequence resources for four phytopathogenic fungi from the Colletotrichum orbiculare species complex.</title>
        <authorList>
            <person name="Gan P."/>
            <person name="Tsushima A."/>
            <person name="Narusaka M."/>
            <person name="Narusaka Y."/>
            <person name="Takano Y."/>
            <person name="Kubo Y."/>
            <person name="Shirasu K."/>
        </authorList>
    </citation>
    <scope>GENOME REANNOTATION</scope>
    <source>
        <strain evidence="2">104-T / ATCC 96160 / CBS 514.97 / LARS 414 / MAFF 240422</strain>
    </source>
</reference>
<dbReference type="AlphaFoldDB" id="A0A484G5E9"/>
<comment type="caution">
    <text evidence="1">The sequence shown here is derived from an EMBL/GenBank/DDBJ whole genome shotgun (WGS) entry which is preliminary data.</text>
</comment>
<reference evidence="2" key="1">
    <citation type="journal article" date="2013" name="New Phytol.">
        <title>Comparative genomic and transcriptomic analyses reveal the hemibiotrophic stage shift of Colletotrichum fungi.</title>
        <authorList>
            <person name="Gan P."/>
            <person name="Ikeda K."/>
            <person name="Irieda H."/>
            <person name="Narusaka M."/>
            <person name="O'Connell R.J."/>
            <person name="Narusaka Y."/>
            <person name="Takano Y."/>
            <person name="Kubo Y."/>
            <person name="Shirasu K."/>
        </authorList>
    </citation>
    <scope>NUCLEOTIDE SEQUENCE [LARGE SCALE GENOMIC DNA]</scope>
    <source>
        <strain evidence="2">104-T / ATCC 96160 / CBS 514.97 / LARS 414 / MAFF 240422</strain>
    </source>
</reference>